<dbReference type="EMBL" id="AAYI02000004">
    <property type="protein sequence ID" value="EDN81398.1"/>
    <property type="molecule type" value="Genomic_DNA"/>
</dbReference>
<reference evidence="1" key="2">
    <citation type="submission" date="2015-05" db="EMBL/GenBank/DDBJ databases">
        <title>Draft genome sequence of Actinomyces odontolyticus (ATCC 17982).</title>
        <authorList>
            <person name="Sudarsanam P."/>
            <person name="Ley R."/>
            <person name="Guruge J."/>
            <person name="Turnbaugh P.J."/>
            <person name="Mahowald M."/>
            <person name="Liep D."/>
            <person name="Gordon J."/>
        </authorList>
    </citation>
    <scope>NUCLEOTIDE SEQUENCE</scope>
    <source>
        <strain evidence="1">ATCC 17982</strain>
    </source>
</reference>
<name>A7BDX4_9ACTO</name>
<comment type="caution">
    <text evidence="1">The sequence shown here is derived from an EMBL/GenBank/DDBJ whole genome shotgun (WGS) entry which is preliminary data.</text>
</comment>
<dbReference type="AntiFam" id="ANF00012">
    <property type="entry name" value="tRNA translation"/>
</dbReference>
<proteinExistence type="predicted"/>
<dbReference type="HOGENOM" id="CLU_3362771_0_0_11"/>
<sequence>MADGTRTRDVLDHNQVLYQLNYSHHRVAVKATGRV</sequence>
<accession>A7BDX4</accession>
<evidence type="ECO:0000313" key="1">
    <source>
        <dbReference type="EMBL" id="EDN81398.1"/>
    </source>
</evidence>
<dbReference type="AlphaFoldDB" id="A7BDX4"/>
<evidence type="ECO:0000313" key="2">
    <source>
        <dbReference type="Proteomes" id="UP000003553"/>
    </source>
</evidence>
<gene>
    <name evidence="1" type="ORF">ACTODO_01871</name>
</gene>
<dbReference type="Proteomes" id="UP000003553">
    <property type="component" value="Unassembled WGS sequence"/>
</dbReference>
<reference evidence="1" key="1">
    <citation type="submission" date="2007-04" db="EMBL/GenBank/DDBJ databases">
        <authorList>
            <person name="Fulton L."/>
            <person name="Clifton S."/>
            <person name="Fulton B."/>
            <person name="Xu J."/>
            <person name="Minx P."/>
            <person name="Pepin K.H."/>
            <person name="Johnson M."/>
            <person name="Thiruvilangam P."/>
            <person name="Bhonagiri V."/>
            <person name="Nash W.E."/>
            <person name="Mardis E.R."/>
            <person name="Wilson R.K."/>
        </authorList>
    </citation>
    <scope>NUCLEOTIDE SEQUENCE [LARGE SCALE GENOMIC DNA]</scope>
    <source>
        <strain evidence="1">ATCC 17982</strain>
    </source>
</reference>
<protein>
    <submittedName>
        <fullName evidence="1">Uncharacterized protein</fullName>
    </submittedName>
</protein>
<organism evidence="1 2">
    <name type="scientific">Schaalia dentiphila ATCC 17982</name>
    <dbReference type="NCBI Taxonomy" id="411466"/>
    <lineage>
        <taxon>Bacteria</taxon>
        <taxon>Bacillati</taxon>
        <taxon>Actinomycetota</taxon>
        <taxon>Actinomycetes</taxon>
        <taxon>Actinomycetales</taxon>
        <taxon>Actinomycetaceae</taxon>
        <taxon>Schaalia</taxon>
        <taxon>Schaalia dentiphila</taxon>
    </lineage>
</organism>
<keyword evidence="2" id="KW-1185">Reference proteome</keyword>